<dbReference type="Proteomes" id="UP000823775">
    <property type="component" value="Unassembled WGS sequence"/>
</dbReference>
<name>A0ABS8RZM0_DATST</name>
<sequence length="103" mass="11310">MEERKRREGEEEGGRGDCLVADGAEKGDEGESGFEAEMEVFDSDGVPRLRGKKVRLFSGQTLPETMVEADEKRGRGRREEDEAALGGRMAVLLAFDVALMVFG</sequence>
<reference evidence="2 3" key="1">
    <citation type="journal article" date="2021" name="BMC Genomics">
        <title>Datura genome reveals duplications of psychoactive alkaloid biosynthetic genes and high mutation rate following tissue culture.</title>
        <authorList>
            <person name="Rajewski A."/>
            <person name="Carter-House D."/>
            <person name="Stajich J."/>
            <person name="Litt A."/>
        </authorList>
    </citation>
    <scope>NUCLEOTIDE SEQUENCE [LARGE SCALE GENOMIC DNA]</scope>
    <source>
        <strain evidence="2">AR-01</strain>
    </source>
</reference>
<proteinExistence type="predicted"/>
<evidence type="ECO:0000256" key="1">
    <source>
        <dbReference type="SAM" id="MobiDB-lite"/>
    </source>
</evidence>
<dbReference type="EMBL" id="JACEIK010000199">
    <property type="protein sequence ID" value="MCD7452211.1"/>
    <property type="molecule type" value="Genomic_DNA"/>
</dbReference>
<feature type="compositionally biased region" description="Basic and acidic residues" evidence="1">
    <location>
        <begin position="1"/>
        <end position="15"/>
    </location>
</feature>
<comment type="caution">
    <text evidence="2">The sequence shown here is derived from an EMBL/GenBank/DDBJ whole genome shotgun (WGS) entry which is preliminary data.</text>
</comment>
<protein>
    <submittedName>
        <fullName evidence="2">Uncharacterized protein</fullName>
    </submittedName>
</protein>
<evidence type="ECO:0000313" key="3">
    <source>
        <dbReference type="Proteomes" id="UP000823775"/>
    </source>
</evidence>
<gene>
    <name evidence="2" type="ORF">HAX54_015494</name>
</gene>
<organism evidence="2 3">
    <name type="scientific">Datura stramonium</name>
    <name type="common">Jimsonweed</name>
    <name type="synonym">Common thornapple</name>
    <dbReference type="NCBI Taxonomy" id="4076"/>
    <lineage>
        <taxon>Eukaryota</taxon>
        <taxon>Viridiplantae</taxon>
        <taxon>Streptophyta</taxon>
        <taxon>Embryophyta</taxon>
        <taxon>Tracheophyta</taxon>
        <taxon>Spermatophyta</taxon>
        <taxon>Magnoliopsida</taxon>
        <taxon>eudicotyledons</taxon>
        <taxon>Gunneridae</taxon>
        <taxon>Pentapetalae</taxon>
        <taxon>asterids</taxon>
        <taxon>lamiids</taxon>
        <taxon>Solanales</taxon>
        <taxon>Solanaceae</taxon>
        <taxon>Solanoideae</taxon>
        <taxon>Datureae</taxon>
        <taxon>Datura</taxon>
    </lineage>
</organism>
<accession>A0ABS8RZM0</accession>
<evidence type="ECO:0000313" key="2">
    <source>
        <dbReference type="EMBL" id="MCD7452211.1"/>
    </source>
</evidence>
<feature type="region of interest" description="Disordered" evidence="1">
    <location>
        <begin position="1"/>
        <end position="34"/>
    </location>
</feature>
<keyword evidence="3" id="KW-1185">Reference proteome</keyword>